<accession>A0A3G4ZQ37</accession>
<sequence>MTSTRRPYVVKKNDTIINDPYLNEIIESMIDKRLTLDKACTIDPFPARHFATFITGTSNWREKAGLGREFDKRGQTGLLFWPTCRNECYQTIGPPIWKKSDAC</sequence>
<gene>
    <name evidence="1" type="ORF">Barrevirus8_4</name>
</gene>
<dbReference type="EMBL" id="MK072005">
    <property type="protein sequence ID" value="AYV77018.1"/>
    <property type="molecule type" value="Genomic_DNA"/>
</dbReference>
<reference evidence="1" key="1">
    <citation type="submission" date="2018-10" db="EMBL/GenBank/DDBJ databases">
        <title>Hidden diversity of soil giant viruses.</title>
        <authorList>
            <person name="Schulz F."/>
            <person name="Alteio L."/>
            <person name="Goudeau D."/>
            <person name="Ryan E.M."/>
            <person name="Malmstrom R.R."/>
            <person name="Blanchard J."/>
            <person name="Woyke T."/>
        </authorList>
    </citation>
    <scope>NUCLEOTIDE SEQUENCE</scope>
    <source>
        <strain evidence="1">BAV1</strain>
    </source>
</reference>
<name>A0A3G4ZQ37_9VIRU</name>
<organism evidence="1">
    <name type="scientific">Barrevirus sp</name>
    <dbReference type="NCBI Taxonomy" id="2487763"/>
    <lineage>
        <taxon>Viruses</taxon>
        <taxon>Varidnaviria</taxon>
        <taxon>Bamfordvirae</taxon>
        <taxon>Nucleocytoviricota</taxon>
        <taxon>Megaviricetes</taxon>
        <taxon>Imitervirales</taxon>
        <taxon>Mimiviridae</taxon>
        <taxon>Klosneuvirinae</taxon>
    </lineage>
</organism>
<proteinExistence type="predicted"/>
<protein>
    <submittedName>
        <fullName evidence="1">Uncharacterized protein</fullName>
    </submittedName>
</protein>
<evidence type="ECO:0000313" key="1">
    <source>
        <dbReference type="EMBL" id="AYV77018.1"/>
    </source>
</evidence>